<protein>
    <submittedName>
        <fullName evidence="1">Uncharacterized protein</fullName>
    </submittedName>
</protein>
<evidence type="ECO:0000313" key="2">
    <source>
        <dbReference type="Proteomes" id="UP000605259"/>
    </source>
</evidence>
<evidence type="ECO:0000313" key="1">
    <source>
        <dbReference type="EMBL" id="GGE59593.1"/>
    </source>
</evidence>
<proteinExistence type="predicted"/>
<gene>
    <name evidence="1" type="ORF">GCM10007140_07390</name>
</gene>
<organism evidence="1 2">
    <name type="scientific">Priestia taiwanensis</name>
    <dbReference type="NCBI Taxonomy" id="1347902"/>
    <lineage>
        <taxon>Bacteria</taxon>
        <taxon>Bacillati</taxon>
        <taxon>Bacillota</taxon>
        <taxon>Bacilli</taxon>
        <taxon>Bacillales</taxon>
        <taxon>Bacillaceae</taxon>
        <taxon>Priestia</taxon>
    </lineage>
</organism>
<keyword evidence="2" id="KW-1185">Reference proteome</keyword>
<accession>A0A917AN66</accession>
<dbReference type="RefSeq" id="WP_188387078.1">
    <property type="nucleotide sequence ID" value="NZ_BMFK01000001.1"/>
</dbReference>
<dbReference type="Proteomes" id="UP000605259">
    <property type="component" value="Unassembled WGS sequence"/>
</dbReference>
<dbReference type="EMBL" id="BMFK01000001">
    <property type="protein sequence ID" value="GGE59593.1"/>
    <property type="molecule type" value="Genomic_DNA"/>
</dbReference>
<dbReference type="AlphaFoldDB" id="A0A917AN66"/>
<name>A0A917AN66_9BACI</name>
<reference evidence="1" key="2">
    <citation type="submission" date="2020-09" db="EMBL/GenBank/DDBJ databases">
        <authorList>
            <person name="Sun Q."/>
            <person name="Zhou Y."/>
        </authorList>
    </citation>
    <scope>NUCLEOTIDE SEQUENCE</scope>
    <source>
        <strain evidence="1">CGMCC 1.12698</strain>
    </source>
</reference>
<comment type="caution">
    <text evidence="1">The sequence shown here is derived from an EMBL/GenBank/DDBJ whole genome shotgun (WGS) entry which is preliminary data.</text>
</comment>
<sequence length="90" mass="10099">MENNQEQLERICQLADEIVATLLQERAFNHTPTLRDAVEHLARTTKALAAIQLSNGEQADDVLRYSVTKMKIASNAVKQQFQTKASIAEM</sequence>
<reference evidence="1" key="1">
    <citation type="journal article" date="2014" name="Int. J. Syst. Evol. Microbiol.">
        <title>Complete genome sequence of Corynebacterium casei LMG S-19264T (=DSM 44701T), isolated from a smear-ripened cheese.</title>
        <authorList>
            <consortium name="US DOE Joint Genome Institute (JGI-PGF)"/>
            <person name="Walter F."/>
            <person name="Albersmeier A."/>
            <person name="Kalinowski J."/>
            <person name="Ruckert C."/>
        </authorList>
    </citation>
    <scope>NUCLEOTIDE SEQUENCE</scope>
    <source>
        <strain evidence="1">CGMCC 1.12698</strain>
    </source>
</reference>